<dbReference type="SUPFAM" id="SSF52540">
    <property type="entry name" value="P-loop containing nucleoside triphosphate hydrolases"/>
    <property type="match status" value="1"/>
</dbReference>
<comment type="caution">
    <text evidence="1">The sequence shown here is derived from an EMBL/GenBank/DDBJ whole genome shotgun (WGS) entry which is preliminary data.</text>
</comment>
<sequence>MDELEYALDEELLKNMAAMLGSLHTQAHLDIIDEAGITKLCFADADDYWEALQYIRRCIRKGNKINREYAKRKYKVEMPRSNDDPKDYATDVVFATAQAQANEILNKALEIVDGDDTKRIDFYEAVALARNLLRGVACPLTGVLADTKGTEPVIYEDAKSLREPPPQKWLVRGIIPDNWPTFLYGSGGSAKSYLAVLLALSVATGTQFLGKRATGRKVLYLDWEMDEPTFRARVNRIAKGMGFSLKNGIPNLMYQRLAKPLVDHLDDIIEQC</sequence>
<feature type="non-terminal residue" evidence="1">
    <location>
        <position position="272"/>
    </location>
</feature>
<dbReference type="Gene3D" id="3.40.50.300">
    <property type="entry name" value="P-loop containing nucleotide triphosphate hydrolases"/>
    <property type="match status" value="1"/>
</dbReference>
<evidence type="ECO:0000313" key="1">
    <source>
        <dbReference type="EMBL" id="KKM21893.1"/>
    </source>
</evidence>
<dbReference type="AlphaFoldDB" id="A0A0F9KI86"/>
<dbReference type="Pfam" id="PF13481">
    <property type="entry name" value="AAA_25"/>
    <property type="match status" value="1"/>
</dbReference>
<protein>
    <submittedName>
        <fullName evidence="1">Uncharacterized protein</fullName>
    </submittedName>
</protein>
<name>A0A0F9KI86_9ZZZZ</name>
<dbReference type="InterPro" id="IPR027417">
    <property type="entry name" value="P-loop_NTPase"/>
</dbReference>
<dbReference type="EMBL" id="LAZR01013455">
    <property type="protein sequence ID" value="KKM21893.1"/>
    <property type="molecule type" value="Genomic_DNA"/>
</dbReference>
<accession>A0A0F9KI86</accession>
<organism evidence="1">
    <name type="scientific">marine sediment metagenome</name>
    <dbReference type="NCBI Taxonomy" id="412755"/>
    <lineage>
        <taxon>unclassified sequences</taxon>
        <taxon>metagenomes</taxon>
        <taxon>ecological metagenomes</taxon>
    </lineage>
</organism>
<gene>
    <name evidence="1" type="ORF">LCGC14_1630840</name>
</gene>
<proteinExistence type="predicted"/>
<reference evidence="1" key="1">
    <citation type="journal article" date="2015" name="Nature">
        <title>Complex archaea that bridge the gap between prokaryotes and eukaryotes.</title>
        <authorList>
            <person name="Spang A."/>
            <person name="Saw J.H."/>
            <person name="Jorgensen S.L."/>
            <person name="Zaremba-Niedzwiedzka K."/>
            <person name="Martijn J."/>
            <person name="Lind A.E."/>
            <person name="van Eijk R."/>
            <person name="Schleper C."/>
            <person name="Guy L."/>
            <person name="Ettema T.J."/>
        </authorList>
    </citation>
    <scope>NUCLEOTIDE SEQUENCE</scope>
</reference>